<feature type="transmembrane region" description="Helical" evidence="1">
    <location>
        <begin position="12"/>
        <end position="29"/>
    </location>
</feature>
<keyword evidence="1" id="KW-0812">Transmembrane</keyword>
<feature type="transmembrane region" description="Helical" evidence="1">
    <location>
        <begin position="41"/>
        <end position="61"/>
    </location>
</feature>
<reference evidence="3" key="1">
    <citation type="journal article" date="2019" name="Int. J. Syst. Evol. Microbiol.">
        <title>The Global Catalogue of Microorganisms (GCM) 10K type strain sequencing project: providing services to taxonomists for standard genome sequencing and annotation.</title>
        <authorList>
            <consortium name="The Broad Institute Genomics Platform"/>
            <consortium name="The Broad Institute Genome Sequencing Center for Infectious Disease"/>
            <person name="Wu L."/>
            <person name="Ma J."/>
        </authorList>
    </citation>
    <scope>NUCLEOTIDE SEQUENCE [LARGE SCALE GENOMIC DNA]</scope>
    <source>
        <strain evidence="3">JCM 4087</strain>
    </source>
</reference>
<accession>A0ABW1EKW4</accession>
<dbReference type="RefSeq" id="WP_263341040.1">
    <property type="nucleotide sequence ID" value="NZ_JAGSYH010000006.1"/>
</dbReference>
<comment type="caution">
    <text evidence="2">The sequence shown here is derived from an EMBL/GenBank/DDBJ whole genome shotgun (WGS) entry which is preliminary data.</text>
</comment>
<evidence type="ECO:0000256" key="1">
    <source>
        <dbReference type="SAM" id="Phobius"/>
    </source>
</evidence>
<name>A0ABW1EKW4_9BACT</name>
<keyword evidence="3" id="KW-1185">Reference proteome</keyword>
<dbReference type="EMBL" id="JBHSPH010000008">
    <property type="protein sequence ID" value="MFC5864038.1"/>
    <property type="molecule type" value="Genomic_DNA"/>
</dbReference>
<evidence type="ECO:0000313" key="2">
    <source>
        <dbReference type="EMBL" id="MFC5864038.1"/>
    </source>
</evidence>
<dbReference type="Proteomes" id="UP001596091">
    <property type="component" value="Unassembled WGS sequence"/>
</dbReference>
<sequence length="69" mass="8253">MKSSTVRWILRWIHIIFAIPIVGYIYSPFDMVHFYAVPTRYFFVPVIVLSGLWMWKGYLVVRLFSKKPA</sequence>
<evidence type="ECO:0000313" key="3">
    <source>
        <dbReference type="Proteomes" id="UP001596091"/>
    </source>
</evidence>
<protein>
    <submittedName>
        <fullName evidence="2">Uncharacterized protein</fullName>
    </submittedName>
</protein>
<gene>
    <name evidence="2" type="ORF">ACFPT7_17160</name>
</gene>
<keyword evidence="1" id="KW-0472">Membrane</keyword>
<proteinExistence type="predicted"/>
<organism evidence="2 3">
    <name type="scientific">Acidicapsa dinghuensis</name>
    <dbReference type="NCBI Taxonomy" id="2218256"/>
    <lineage>
        <taxon>Bacteria</taxon>
        <taxon>Pseudomonadati</taxon>
        <taxon>Acidobacteriota</taxon>
        <taxon>Terriglobia</taxon>
        <taxon>Terriglobales</taxon>
        <taxon>Acidobacteriaceae</taxon>
        <taxon>Acidicapsa</taxon>
    </lineage>
</organism>
<keyword evidence="1" id="KW-1133">Transmembrane helix</keyword>